<dbReference type="SUPFAM" id="SSF159501">
    <property type="entry name" value="EreA/ChaN-like"/>
    <property type="match status" value="1"/>
</dbReference>
<comment type="caution">
    <text evidence="2">The sequence shown here is derived from an EMBL/GenBank/DDBJ whole genome shotgun (WGS) entry which is preliminary data.</text>
</comment>
<dbReference type="AlphaFoldDB" id="A0A7C0U177"/>
<sequence>MEIKKFFLLFILCFGCATQVCLYSWKEGKICFAPQTIVETKTMNSILWEDFITYLTNVQIVYLGERHGRKTDHLFQLKVAKALLERGIELAIGLEMVMRSRQKVLDRWIAGEITEEELLNQLEWEKLWGHDFSYYRDIFWFAREEKIPLIALNAPPGLVKKVANYGLNSLLPGEKEYIAKEIDLTNQEHREFVEREFERHKAFEEIKGKKFNYFYEAQCVWDETMAETIAEYLKKHPNKHLLVLTGKGHIIYKFGIPERAYRRLPTSYLTVIPISSGKIESKIGDFIYLTN</sequence>
<dbReference type="InterPro" id="IPR007314">
    <property type="entry name" value="Cofac_haem-bd_dom"/>
</dbReference>
<accession>A0A7C0U177</accession>
<evidence type="ECO:0000259" key="1">
    <source>
        <dbReference type="Pfam" id="PF04187"/>
    </source>
</evidence>
<gene>
    <name evidence="2" type="ORF">ENG63_00130</name>
</gene>
<evidence type="ECO:0000313" key="2">
    <source>
        <dbReference type="EMBL" id="HDD43254.1"/>
    </source>
</evidence>
<dbReference type="CDD" id="cd14727">
    <property type="entry name" value="ChanN-like"/>
    <property type="match status" value="1"/>
</dbReference>
<feature type="domain" description="Haem-binding uptake Tiki superfamily ChaN" evidence="1">
    <location>
        <begin position="54"/>
        <end position="259"/>
    </location>
</feature>
<protein>
    <recommendedName>
        <fullName evidence="1">Haem-binding uptake Tiki superfamily ChaN domain-containing protein</fullName>
    </recommendedName>
</protein>
<dbReference type="EMBL" id="DRBS01000007">
    <property type="protein sequence ID" value="HDD43254.1"/>
    <property type="molecule type" value="Genomic_DNA"/>
</dbReference>
<name>A0A7C0U177_DESA2</name>
<dbReference type="Proteomes" id="UP000886289">
    <property type="component" value="Unassembled WGS sequence"/>
</dbReference>
<organism evidence="2">
    <name type="scientific">Desulfofervidus auxilii</name>
    <dbReference type="NCBI Taxonomy" id="1621989"/>
    <lineage>
        <taxon>Bacteria</taxon>
        <taxon>Pseudomonadati</taxon>
        <taxon>Thermodesulfobacteriota</taxon>
        <taxon>Candidatus Desulfofervidia</taxon>
        <taxon>Candidatus Desulfofervidales</taxon>
        <taxon>Candidatus Desulfofervidaceae</taxon>
        <taxon>Candidatus Desulfofervidus</taxon>
    </lineage>
</organism>
<dbReference type="Gene3D" id="3.40.50.11550">
    <property type="match status" value="1"/>
</dbReference>
<proteinExistence type="predicted"/>
<dbReference type="Pfam" id="PF04187">
    <property type="entry name" value="Cofac_haem_bdg"/>
    <property type="match status" value="1"/>
</dbReference>
<reference evidence="2" key="1">
    <citation type="journal article" date="2020" name="mSystems">
        <title>Genome- and Community-Level Interaction Insights into Carbon Utilization and Element Cycling Functions of Hydrothermarchaeota in Hydrothermal Sediment.</title>
        <authorList>
            <person name="Zhou Z."/>
            <person name="Liu Y."/>
            <person name="Xu W."/>
            <person name="Pan J."/>
            <person name="Luo Z.H."/>
            <person name="Li M."/>
        </authorList>
    </citation>
    <scope>NUCLEOTIDE SEQUENCE [LARGE SCALE GENOMIC DNA]</scope>
    <source>
        <strain evidence="2">HyVt-233</strain>
    </source>
</reference>